<proteinExistence type="predicted"/>
<evidence type="ECO:0000313" key="2">
    <source>
        <dbReference type="EMBL" id="KDO17562.1"/>
    </source>
</evidence>
<feature type="domain" description="CFA20" evidence="1">
    <location>
        <begin position="92"/>
        <end position="203"/>
    </location>
</feature>
<dbReference type="PANTHER" id="PTHR12458">
    <property type="entry name" value="ORF PROTEIN"/>
    <property type="match status" value="1"/>
</dbReference>
<dbReference type="InterPro" id="IPR040441">
    <property type="entry name" value="CFA20/CFAP20DC"/>
</dbReference>
<dbReference type="KEGG" id="spar:SPRG_17055"/>
<dbReference type="InterPro" id="IPR007714">
    <property type="entry name" value="CFA20_dom"/>
</dbReference>
<name>A0A067BSB1_SAPPC</name>
<dbReference type="AlphaFoldDB" id="A0A067BSB1"/>
<protein>
    <recommendedName>
        <fullName evidence="1">CFA20 domain-containing protein</fullName>
    </recommendedName>
</protein>
<evidence type="ECO:0000259" key="1">
    <source>
        <dbReference type="Pfam" id="PF05018"/>
    </source>
</evidence>
<dbReference type="RefSeq" id="XP_012211729.1">
    <property type="nucleotide sequence ID" value="XM_012356339.1"/>
</dbReference>
<dbReference type="OrthoDB" id="7486196at2759"/>
<dbReference type="OMA" id="RSHAMIS"/>
<keyword evidence="3" id="KW-1185">Reference proteome</keyword>
<dbReference type="EMBL" id="KK583627">
    <property type="protein sequence ID" value="KDO17562.1"/>
    <property type="molecule type" value="Genomic_DNA"/>
</dbReference>
<gene>
    <name evidence="2" type="ORF">SPRG_17055</name>
</gene>
<dbReference type="Pfam" id="PF05018">
    <property type="entry name" value="CFA20_dom"/>
    <property type="match status" value="1"/>
</dbReference>
<evidence type="ECO:0000313" key="3">
    <source>
        <dbReference type="Proteomes" id="UP000030745"/>
    </source>
</evidence>
<dbReference type="VEuPathDB" id="FungiDB:SPRG_17055"/>
<sequence length="207" mass="23296">MPATFEEPDEDADDPQMFEHKLIEPILPCRDPVGEKGVLSLHAHPAVRLAIAECLQLGGDNDVRIVHDAEVDEPVLELLGPETRLVLHTTNVMRYLVLFVKNLDAFFTYEVELLDGKREYRTLTITNARSLARVNASHCQMPLALGKGWQYLCMDLQSVLLEAFGTQHVSTVQIRVLATCRLLRVFFQDVRYSDAELPPDLSLLEGA</sequence>
<organism evidence="2 3">
    <name type="scientific">Saprolegnia parasitica (strain CBS 223.65)</name>
    <dbReference type="NCBI Taxonomy" id="695850"/>
    <lineage>
        <taxon>Eukaryota</taxon>
        <taxon>Sar</taxon>
        <taxon>Stramenopiles</taxon>
        <taxon>Oomycota</taxon>
        <taxon>Saprolegniomycetes</taxon>
        <taxon>Saprolegniales</taxon>
        <taxon>Saprolegniaceae</taxon>
        <taxon>Saprolegnia</taxon>
    </lineage>
</organism>
<accession>A0A067BSB1</accession>
<reference evidence="2 3" key="1">
    <citation type="journal article" date="2013" name="PLoS Genet.">
        <title>Distinctive expansion of potential virulence genes in the genome of the oomycete fish pathogen Saprolegnia parasitica.</title>
        <authorList>
            <person name="Jiang R.H."/>
            <person name="de Bruijn I."/>
            <person name="Haas B.J."/>
            <person name="Belmonte R."/>
            <person name="Lobach L."/>
            <person name="Christie J."/>
            <person name="van den Ackerveken G."/>
            <person name="Bottin A."/>
            <person name="Bulone V."/>
            <person name="Diaz-Moreno S.M."/>
            <person name="Dumas B."/>
            <person name="Fan L."/>
            <person name="Gaulin E."/>
            <person name="Govers F."/>
            <person name="Grenville-Briggs L.J."/>
            <person name="Horner N.R."/>
            <person name="Levin J.Z."/>
            <person name="Mammella M."/>
            <person name="Meijer H.J."/>
            <person name="Morris P."/>
            <person name="Nusbaum C."/>
            <person name="Oome S."/>
            <person name="Phillips A.J."/>
            <person name="van Rooyen D."/>
            <person name="Rzeszutek E."/>
            <person name="Saraiva M."/>
            <person name="Secombes C.J."/>
            <person name="Seidl M.F."/>
            <person name="Snel B."/>
            <person name="Stassen J.H."/>
            <person name="Sykes S."/>
            <person name="Tripathy S."/>
            <person name="van den Berg H."/>
            <person name="Vega-Arreguin J.C."/>
            <person name="Wawra S."/>
            <person name="Young S.K."/>
            <person name="Zeng Q."/>
            <person name="Dieguez-Uribeondo J."/>
            <person name="Russ C."/>
            <person name="Tyler B.M."/>
            <person name="van West P."/>
        </authorList>
    </citation>
    <scope>NUCLEOTIDE SEQUENCE [LARGE SCALE GENOMIC DNA]</scope>
    <source>
        <strain evidence="2 3">CBS 223.65</strain>
    </source>
</reference>
<dbReference type="Proteomes" id="UP000030745">
    <property type="component" value="Unassembled WGS sequence"/>
</dbReference>
<dbReference type="STRING" id="695850.A0A067BSB1"/>
<dbReference type="GeneID" id="24138619"/>